<dbReference type="InterPro" id="IPR035906">
    <property type="entry name" value="MetI-like_sf"/>
</dbReference>
<dbReference type="GO" id="GO:0055085">
    <property type="term" value="P:transmembrane transport"/>
    <property type="evidence" value="ECO:0007669"/>
    <property type="project" value="InterPro"/>
</dbReference>
<dbReference type="AlphaFoldDB" id="A0A7C5HP17"/>
<gene>
    <name evidence="9" type="ORF">ENL26_01470</name>
</gene>
<keyword evidence="3" id="KW-1003">Cell membrane</keyword>
<dbReference type="PANTHER" id="PTHR43386:SF1">
    <property type="entry name" value="D,D-DIPEPTIDE TRANSPORT SYSTEM PERMEASE PROTEIN DDPC-RELATED"/>
    <property type="match status" value="1"/>
</dbReference>
<evidence type="ECO:0000313" key="9">
    <source>
        <dbReference type="EMBL" id="HHF08426.1"/>
    </source>
</evidence>
<dbReference type="InterPro" id="IPR000515">
    <property type="entry name" value="MetI-like"/>
</dbReference>
<accession>A0A7C5HP17</accession>
<dbReference type="Gene3D" id="1.10.3720.10">
    <property type="entry name" value="MetI-like"/>
    <property type="match status" value="1"/>
</dbReference>
<evidence type="ECO:0000256" key="5">
    <source>
        <dbReference type="ARBA" id="ARBA00022989"/>
    </source>
</evidence>
<keyword evidence="4 7" id="KW-0812">Transmembrane</keyword>
<evidence type="ECO:0000256" key="1">
    <source>
        <dbReference type="ARBA" id="ARBA00004651"/>
    </source>
</evidence>
<dbReference type="PROSITE" id="PS50928">
    <property type="entry name" value="ABC_TM1"/>
    <property type="match status" value="1"/>
</dbReference>
<comment type="caution">
    <text evidence="9">The sequence shown here is derived from an EMBL/GenBank/DDBJ whole genome shotgun (WGS) entry which is preliminary data.</text>
</comment>
<comment type="subcellular location">
    <subcellularLocation>
        <location evidence="1 7">Cell membrane</location>
        <topology evidence="1 7">Multi-pass membrane protein</topology>
    </subcellularLocation>
</comment>
<dbReference type="SUPFAM" id="SSF161098">
    <property type="entry name" value="MetI-like"/>
    <property type="match status" value="1"/>
</dbReference>
<evidence type="ECO:0000259" key="8">
    <source>
        <dbReference type="PROSITE" id="PS50928"/>
    </source>
</evidence>
<dbReference type="EMBL" id="DRTH01000085">
    <property type="protein sequence ID" value="HHF08426.1"/>
    <property type="molecule type" value="Genomic_DNA"/>
</dbReference>
<dbReference type="Proteomes" id="UP000886129">
    <property type="component" value="Unassembled WGS sequence"/>
</dbReference>
<evidence type="ECO:0000256" key="6">
    <source>
        <dbReference type="ARBA" id="ARBA00023136"/>
    </source>
</evidence>
<keyword evidence="2 7" id="KW-0813">Transport</keyword>
<comment type="similarity">
    <text evidence="7">Belongs to the binding-protein-dependent transport system permease family.</text>
</comment>
<keyword evidence="6 7" id="KW-0472">Membrane</keyword>
<dbReference type="PANTHER" id="PTHR43386">
    <property type="entry name" value="OLIGOPEPTIDE TRANSPORT SYSTEM PERMEASE PROTEIN APPC"/>
    <property type="match status" value="1"/>
</dbReference>
<name>A0A7C5HP17_9BACT</name>
<keyword evidence="5 7" id="KW-1133">Transmembrane helix</keyword>
<evidence type="ECO:0000256" key="2">
    <source>
        <dbReference type="ARBA" id="ARBA00022448"/>
    </source>
</evidence>
<protein>
    <submittedName>
        <fullName evidence="9">ABC transporter permease</fullName>
    </submittedName>
</protein>
<feature type="non-terminal residue" evidence="9">
    <location>
        <position position="1"/>
    </location>
</feature>
<dbReference type="Pfam" id="PF00528">
    <property type="entry name" value="BPD_transp_1"/>
    <property type="match status" value="1"/>
</dbReference>
<feature type="transmembrane region" description="Helical" evidence="7">
    <location>
        <begin position="81"/>
        <end position="102"/>
    </location>
</feature>
<evidence type="ECO:0000256" key="3">
    <source>
        <dbReference type="ARBA" id="ARBA00022475"/>
    </source>
</evidence>
<reference evidence="9" key="1">
    <citation type="journal article" date="2020" name="mSystems">
        <title>Genome- and Community-Level Interaction Insights into Carbon Utilization and Element Cycling Functions of Hydrothermarchaeota in Hydrothermal Sediment.</title>
        <authorList>
            <person name="Zhou Z."/>
            <person name="Liu Y."/>
            <person name="Xu W."/>
            <person name="Pan J."/>
            <person name="Luo Z.H."/>
            <person name="Li M."/>
        </authorList>
    </citation>
    <scope>NUCLEOTIDE SEQUENCE [LARGE SCALE GENOMIC DNA]</scope>
    <source>
        <strain evidence="9">HyVt-80</strain>
    </source>
</reference>
<evidence type="ECO:0000256" key="7">
    <source>
        <dbReference type="RuleBase" id="RU363032"/>
    </source>
</evidence>
<dbReference type="GO" id="GO:0005886">
    <property type="term" value="C:plasma membrane"/>
    <property type="evidence" value="ECO:0007669"/>
    <property type="project" value="UniProtKB-SubCell"/>
</dbReference>
<proteinExistence type="inferred from homology"/>
<sequence>VSVRNEPFVKAVELTGMNRFKIMFSEILPNHLGPILTKMTLDMGWVILTGASLSFVGLGEQPPTPALGTMVSDGAKYLPTYWWISVFPALMIVVIILSFNLLGDGIREMLTSGE</sequence>
<comment type="caution">
    <text evidence="7">Lacks conserved residue(s) required for the propagation of feature annotation.</text>
</comment>
<evidence type="ECO:0000256" key="4">
    <source>
        <dbReference type="ARBA" id="ARBA00022692"/>
    </source>
</evidence>
<feature type="domain" description="ABC transmembrane type-1" evidence="8">
    <location>
        <begin position="1"/>
        <end position="103"/>
    </location>
</feature>
<dbReference type="InterPro" id="IPR050366">
    <property type="entry name" value="BP-dependent_transpt_permease"/>
</dbReference>
<dbReference type="CDD" id="cd06261">
    <property type="entry name" value="TM_PBP2"/>
    <property type="match status" value="1"/>
</dbReference>
<organism evidence="9">
    <name type="scientific">Kosmotoga arenicorallina</name>
    <dbReference type="NCBI Taxonomy" id="688066"/>
    <lineage>
        <taxon>Bacteria</taxon>
        <taxon>Thermotogati</taxon>
        <taxon>Thermotogota</taxon>
        <taxon>Thermotogae</taxon>
        <taxon>Kosmotogales</taxon>
        <taxon>Kosmotogaceae</taxon>
        <taxon>Kosmotoga</taxon>
    </lineage>
</organism>